<sequence length="479" mass="55913">MENLSYMLQQTVAGFFKTGNIVLDMIIVVIVCGILQRITHYQFSLHTIRALCPNRKPIKSEYIIEGRIKNTSEMYNIYNSVTIPIQFKALMYKVSTNKINIKSVKQYDKSAEMISGKNFSFVINDTDDIQLTEDIWIRQVNQLNRSEDIKVEVESFTLFVFSYTFAFDQLHEQITEWVEEYDEYLRALDDDDDIYYYSYFGSEGSHSSKILTFDKSIFTSNKTFENIFFDQRTDLIERLDYFSSSEETYKRLGTPYTLGLLFYGEPGCGKTSTIKAIANYMNRNIISIPLSRVDTCRELTKIFIDEFLIDRYVPINKRIYVFEDIDCMSSIIMDRDQHIPIPEKDSESNKVVVCLKDSIEDIGISDKKDKLTLSYLLNIIDGVLEQSNRVIIMTTNKPEKIDKALLRPGRIDMKVHFGKASATIIQQIFELFYQTEILEEKLDIAPYKYPTDKRFTAAEIFEICYNTKKFHDAYIKLSQ</sequence>
<comment type="similarity">
    <text evidence="1">Belongs to the AAA ATPase family. BCS1 subfamily.</text>
</comment>
<keyword evidence="2" id="KW-1133">Transmembrane helix</keyword>
<accession>A0A3G5A3C8</accession>
<dbReference type="GO" id="GO:0016887">
    <property type="term" value="F:ATP hydrolysis activity"/>
    <property type="evidence" value="ECO:0007669"/>
    <property type="project" value="InterPro"/>
</dbReference>
<dbReference type="Pfam" id="PF00004">
    <property type="entry name" value="AAA"/>
    <property type="match status" value="1"/>
</dbReference>
<dbReference type="SMART" id="SM00382">
    <property type="entry name" value="AAA"/>
    <property type="match status" value="1"/>
</dbReference>
<dbReference type="PROSITE" id="PS00674">
    <property type="entry name" value="AAA"/>
    <property type="match status" value="1"/>
</dbReference>
<dbReference type="PANTHER" id="PTHR23070">
    <property type="entry name" value="BCS1 AAA-TYPE ATPASE"/>
    <property type="match status" value="1"/>
</dbReference>
<keyword evidence="2" id="KW-0812">Transmembrane</keyword>
<dbReference type="InterPro" id="IPR003593">
    <property type="entry name" value="AAA+_ATPase"/>
</dbReference>
<dbReference type="EMBL" id="MK072293">
    <property type="protein sequence ID" value="AYV81680.1"/>
    <property type="molecule type" value="Genomic_DNA"/>
</dbReference>
<evidence type="ECO:0000256" key="2">
    <source>
        <dbReference type="SAM" id="Phobius"/>
    </source>
</evidence>
<dbReference type="Gene3D" id="3.40.50.300">
    <property type="entry name" value="P-loop containing nucleotide triphosphate hydrolases"/>
    <property type="match status" value="1"/>
</dbReference>
<reference evidence="4" key="1">
    <citation type="submission" date="2018-10" db="EMBL/GenBank/DDBJ databases">
        <title>Hidden diversity of soil giant viruses.</title>
        <authorList>
            <person name="Schulz F."/>
            <person name="Alteio L."/>
            <person name="Goudeau D."/>
            <person name="Ryan E.M."/>
            <person name="Malmstrom R.R."/>
            <person name="Blanchard J."/>
            <person name="Woyke T."/>
        </authorList>
    </citation>
    <scope>NUCLEOTIDE SEQUENCE</scope>
    <source>
        <strain evidence="4">HAV1</strain>
    </source>
</reference>
<dbReference type="InterPro" id="IPR003960">
    <property type="entry name" value="ATPase_AAA_CS"/>
</dbReference>
<gene>
    <name evidence="4" type="ORF">Harvfovirus51_12</name>
</gene>
<feature type="domain" description="AAA+ ATPase" evidence="3">
    <location>
        <begin position="256"/>
        <end position="421"/>
    </location>
</feature>
<dbReference type="SUPFAM" id="SSF52540">
    <property type="entry name" value="P-loop containing nucleoside triphosphate hydrolases"/>
    <property type="match status" value="1"/>
</dbReference>
<evidence type="ECO:0000259" key="3">
    <source>
        <dbReference type="SMART" id="SM00382"/>
    </source>
</evidence>
<proteinExistence type="inferred from homology"/>
<dbReference type="InterPro" id="IPR050747">
    <property type="entry name" value="Mitochondrial_chaperone_BCS1"/>
</dbReference>
<protein>
    <submittedName>
        <fullName evidence="4">Putative AAA+ family ATPase</fullName>
    </submittedName>
</protein>
<keyword evidence="2" id="KW-0472">Membrane</keyword>
<name>A0A3G5A3C8_9VIRU</name>
<dbReference type="GO" id="GO:0005524">
    <property type="term" value="F:ATP binding"/>
    <property type="evidence" value="ECO:0007669"/>
    <property type="project" value="InterPro"/>
</dbReference>
<feature type="transmembrane region" description="Helical" evidence="2">
    <location>
        <begin position="21"/>
        <end position="39"/>
    </location>
</feature>
<dbReference type="InterPro" id="IPR003959">
    <property type="entry name" value="ATPase_AAA_core"/>
</dbReference>
<organism evidence="4">
    <name type="scientific">Harvfovirus sp</name>
    <dbReference type="NCBI Taxonomy" id="2487768"/>
    <lineage>
        <taxon>Viruses</taxon>
        <taxon>Varidnaviria</taxon>
        <taxon>Bamfordvirae</taxon>
        <taxon>Nucleocytoviricota</taxon>
        <taxon>Megaviricetes</taxon>
        <taxon>Imitervirales</taxon>
        <taxon>Mimiviridae</taxon>
        <taxon>Klosneuvirinae</taxon>
    </lineage>
</organism>
<evidence type="ECO:0000313" key="4">
    <source>
        <dbReference type="EMBL" id="AYV81680.1"/>
    </source>
</evidence>
<evidence type="ECO:0000256" key="1">
    <source>
        <dbReference type="ARBA" id="ARBA00007448"/>
    </source>
</evidence>
<dbReference type="InterPro" id="IPR027417">
    <property type="entry name" value="P-loop_NTPase"/>
</dbReference>